<evidence type="ECO:0000313" key="1">
    <source>
        <dbReference type="EMBL" id="CCC94266.1"/>
    </source>
</evidence>
<dbReference type="AlphaFoldDB" id="G0UXZ9"/>
<reference evidence="1" key="1">
    <citation type="journal article" date="2012" name="Proc. Natl. Acad. Sci. U.S.A.">
        <title>Antigenic diversity is generated by distinct evolutionary mechanisms in African trypanosome species.</title>
        <authorList>
            <person name="Jackson A.P."/>
            <person name="Berry A."/>
            <person name="Aslett M."/>
            <person name="Allison H.C."/>
            <person name="Burton P."/>
            <person name="Vavrova-Anderson J."/>
            <person name="Brown R."/>
            <person name="Browne H."/>
            <person name="Corton N."/>
            <person name="Hauser H."/>
            <person name="Gamble J."/>
            <person name="Gilderthorp R."/>
            <person name="Marcello L."/>
            <person name="McQuillan J."/>
            <person name="Otto T.D."/>
            <person name="Quail M.A."/>
            <person name="Sanders M.J."/>
            <person name="van Tonder A."/>
            <person name="Ginger M.L."/>
            <person name="Field M.C."/>
            <person name="Barry J.D."/>
            <person name="Hertz-Fowler C."/>
            <person name="Berriman M."/>
        </authorList>
    </citation>
    <scope>NUCLEOTIDE SEQUENCE</scope>
    <source>
        <strain evidence="1">IL3000</strain>
    </source>
</reference>
<name>G0UXZ9_TRYCI</name>
<accession>G0UXZ9</accession>
<proteinExistence type="predicted"/>
<protein>
    <submittedName>
        <fullName evidence="1">Uncharacterized protein</fullName>
    </submittedName>
</protein>
<dbReference type="EMBL" id="HE575323">
    <property type="protein sequence ID" value="CCC94266.1"/>
    <property type="molecule type" value="Genomic_DNA"/>
</dbReference>
<dbReference type="VEuPathDB" id="TriTrypDB:TcIL3000_10_10450"/>
<sequence>MQKELFSHILSKVAGLSHRNVAAIPYGEWFHHYVQGLKAYRNKGDSEKGSSDFRAAGYNVDVALLSSVVSQKWTEVVLINDTRREVTQSTSPGEVAWWRKSAEAAWLSPANNFRRIELVTTSFLNEPLLAGKAIGSWTEAARQSGAATSQDAGNTRNQHSDKYDCHETLAVVVPFTCLFQLRSEAFPRALTTRGNDAAPEEARSLQERRARLSTLSSLHQLMQIQCCSGGRMRNVELVVWSPVHEFHAILHLPRVRPGLPKPIADHFTLERVCECDVTRCAYLAHYLTLTKKETPLVLLAPQTHQAALQQLAIMGNCISKRSSCKVEAQHQSRLKDASVHRKAVSSCSKLVRRMTTREENLRQMMVP</sequence>
<organism evidence="1">
    <name type="scientific">Trypanosoma congolense (strain IL3000)</name>
    <dbReference type="NCBI Taxonomy" id="1068625"/>
    <lineage>
        <taxon>Eukaryota</taxon>
        <taxon>Discoba</taxon>
        <taxon>Euglenozoa</taxon>
        <taxon>Kinetoplastea</taxon>
        <taxon>Metakinetoplastina</taxon>
        <taxon>Trypanosomatida</taxon>
        <taxon>Trypanosomatidae</taxon>
        <taxon>Trypanosoma</taxon>
        <taxon>Nannomonas</taxon>
    </lineage>
</organism>
<gene>
    <name evidence="1" type="ORF">TCIL3000_10_10450</name>
</gene>